<sequence>MYEKGLLVENCCDCCINYHNPDINPSTITEFAGAAYRSFHSLIPQIIVLVSSNYEAESYVRFDDTYFKPSFLQDAGVVDKCMRGFVNQPQQSQDLFFTQAITNLLFKFNNSWGLDLETLDVHRGLDLGLPTYNDMRYLCGLQRATQFSDFRDVMSEEAVQKLELNYISVEDVHLFVGGMLEDLIPGTLVGPTFQCIIGEQFYHYMRGDRFYYKNCGLPWSFTHNQLNEVYKMSVAWMYCVTGDDIQTIQHETFQKPSEQNPIVPCSQILSPNFDAWKE</sequence>
<gene>
    <name evidence="3" type="ORF">g.41134</name>
</gene>
<evidence type="ECO:0008006" key="4">
    <source>
        <dbReference type="Google" id="ProtNLM"/>
    </source>
</evidence>
<dbReference type="PROSITE" id="PS50292">
    <property type="entry name" value="PEROXIDASE_3"/>
    <property type="match status" value="1"/>
</dbReference>
<proteinExistence type="predicted"/>
<keyword evidence="2" id="KW-0479">Metal-binding</keyword>
<dbReference type="GO" id="GO:0006979">
    <property type="term" value="P:response to oxidative stress"/>
    <property type="evidence" value="ECO:0007669"/>
    <property type="project" value="InterPro"/>
</dbReference>
<dbReference type="Pfam" id="PF03098">
    <property type="entry name" value="An_peroxidase"/>
    <property type="match status" value="1"/>
</dbReference>
<feature type="binding site" description="axial binding residue" evidence="2">
    <location>
        <position position="40"/>
    </location>
    <ligand>
        <name>heme b</name>
        <dbReference type="ChEBI" id="CHEBI:60344"/>
    </ligand>
    <ligandPart>
        <name>Fe</name>
        <dbReference type="ChEBI" id="CHEBI:18248"/>
    </ligandPart>
</feature>
<evidence type="ECO:0000256" key="2">
    <source>
        <dbReference type="PIRSR" id="PIRSR619791-2"/>
    </source>
</evidence>
<reference evidence="3" key="1">
    <citation type="submission" date="2015-11" db="EMBL/GenBank/DDBJ databases">
        <title>De novo transcriptome assembly of four potential Pierce s Disease insect vectors from Arizona vineyards.</title>
        <authorList>
            <person name="Tassone E.E."/>
        </authorList>
    </citation>
    <scope>NUCLEOTIDE SEQUENCE</scope>
</reference>
<keyword evidence="2" id="KW-0408">Iron</keyword>
<dbReference type="PANTHER" id="PTHR11475:SF86">
    <property type="entry name" value="PEROXIDASE"/>
    <property type="match status" value="1"/>
</dbReference>
<dbReference type="GO" id="GO:0020037">
    <property type="term" value="F:heme binding"/>
    <property type="evidence" value="ECO:0007669"/>
    <property type="project" value="InterPro"/>
</dbReference>
<organism evidence="3">
    <name type="scientific">Homalodisca liturata</name>
    <dbReference type="NCBI Taxonomy" id="320908"/>
    <lineage>
        <taxon>Eukaryota</taxon>
        <taxon>Metazoa</taxon>
        <taxon>Ecdysozoa</taxon>
        <taxon>Arthropoda</taxon>
        <taxon>Hexapoda</taxon>
        <taxon>Insecta</taxon>
        <taxon>Pterygota</taxon>
        <taxon>Neoptera</taxon>
        <taxon>Paraneoptera</taxon>
        <taxon>Hemiptera</taxon>
        <taxon>Auchenorrhyncha</taxon>
        <taxon>Membracoidea</taxon>
        <taxon>Cicadellidae</taxon>
        <taxon>Cicadellinae</taxon>
        <taxon>Proconiini</taxon>
        <taxon>Homalodisca</taxon>
    </lineage>
</organism>
<dbReference type="GO" id="GO:0046872">
    <property type="term" value="F:metal ion binding"/>
    <property type="evidence" value="ECO:0007669"/>
    <property type="project" value="UniProtKB-KW"/>
</dbReference>
<dbReference type="InterPro" id="IPR019791">
    <property type="entry name" value="Haem_peroxidase_animal"/>
</dbReference>
<dbReference type="AlphaFoldDB" id="A0A1B6HRT5"/>
<dbReference type="InterPro" id="IPR037120">
    <property type="entry name" value="Haem_peroxidase_sf_animal"/>
</dbReference>
<protein>
    <recommendedName>
        <fullName evidence="4">Peroxidase</fullName>
    </recommendedName>
</protein>
<keyword evidence="1" id="KW-0560">Oxidoreductase</keyword>
<dbReference type="SUPFAM" id="SSF48113">
    <property type="entry name" value="Heme-dependent peroxidases"/>
    <property type="match status" value="1"/>
</dbReference>
<dbReference type="InterPro" id="IPR010255">
    <property type="entry name" value="Haem_peroxidase_sf"/>
</dbReference>
<dbReference type="PANTHER" id="PTHR11475">
    <property type="entry name" value="OXIDASE/PEROXIDASE"/>
    <property type="match status" value="1"/>
</dbReference>
<name>A0A1B6HRT5_9HEMI</name>
<dbReference type="Gene3D" id="1.10.640.10">
    <property type="entry name" value="Haem peroxidase domain superfamily, animal type"/>
    <property type="match status" value="1"/>
</dbReference>
<evidence type="ECO:0000313" key="3">
    <source>
        <dbReference type="EMBL" id="JAS77370.1"/>
    </source>
</evidence>
<dbReference type="GO" id="GO:0004601">
    <property type="term" value="F:peroxidase activity"/>
    <property type="evidence" value="ECO:0007669"/>
    <property type="project" value="UniProtKB-KW"/>
</dbReference>
<dbReference type="EMBL" id="GECU01030336">
    <property type="protein sequence ID" value="JAS77370.1"/>
    <property type="molecule type" value="Transcribed_RNA"/>
</dbReference>
<keyword evidence="1" id="KW-0575">Peroxidase</keyword>
<accession>A0A1B6HRT5</accession>
<evidence type="ECO:0000256" key="1">
    <source>
        <dbReference type="ARBA" id="ARBA00022559"/>
    </source>
</evidence>
<keyword evidence="2" id="KW-0349">Heme</keyword>